<dbReference type="EMBL" id="JAPMOU010000064">
    <property type="protein sequence ID" value="MDE1465467.1"/>
    <property type="molecule type" value="Genomic_DNA"/>
</dbReference>
<reference evidence="2 3" key="1">
    <citation type="submission" date="2022-11" db="EMBL/GenBank/DDBJ databases">
        <title>Spartinivicinus poritis sp. nov., isolated from scleractinian coral Porites lutea.</title>
        <authorList>
            <person name="Zhang G."/>
            <person name="Cai L."/>
            <person name="Wei Q."/>
        </authorList>
    </citation>
    <scope>NUCLEOTIDE SEQUENCE [LARGE SCALE GENOMIC DNA]</scope>
    <source>
        <strain evidence="2 3">A2-2</strain>
    </source>
</reference>
<gene>
    <name evidence="2" type="ORF">ORQ98_26245</name>
</gene>
<evidence type="ECO:0000256" key="1">
    <source>
        <dbReference type="SAM" id="SignalP"/>
    </source>
</evidence>
<dbReference type="Proteomes" id="UP001528823">
    <property type="component" value="Unassembled WGS sequence"/>
</dbReference>
<keyword evidence="1" id="KW-0732">Signal</keyword>
<comment type="caution">
    <text evidence="2">The sequence shown here is derived from an EMBL/GenBank/DDBJ whole genome shotgun (WGS) entry which is preliminary data.</text>
</comment>
<evidence type="ECO:0000313" key="3">
    <source>
        <dbReference type="Proteomes" id="UP001528823"/>
    </source>
</evidence>
<name>A0ABT5UGM7_9GAMM</name>
<keyword evidence="3" id="KW-1185">Reference proteome</keyword>
<accession>A0ABT5UGM7</accession>
<proteinExistence type="predicted"/>
<organism evidence="2 3">
    <name type="scientific">Spartinivicinus poritis</name>
    <dbReference type="NCBI Taxonomy" id="2994640"/>
    <lineage>
        <taxon>Bacteria</taxon>
        <taxon>Pseudomonadati</taxon>
        <taxon>Pseudomonadota</taxon>
        <taxon>Gammaproteobacteria</taxon>
        <taxon>Oceanospirillales</taxon>
        <taxon>Zooshikellaceae</taxon>
        <taxon>Spartinivicinus</taxon>
    </lineage>
</organism>
<dbReference type="RefSeq" id="WP_274691773.1">
    <property type="nucleotide sequence ID" value="NZ_JAPMOU010000064.1"/>
</dbReference>
<protein>
    <submittedName>
        <fullName evidence="2">Uncharacterized protein</fullName>
    </submittedName>
</protein>
<sequence length="135" mass="15549">MKIQLPILLAVFLLSGVTSANEQQLWLTSKLYGNDNDIASLRKVTIRQEKDKYFLFIKNQFKFECEITFDQSGKPSELLNCASQLKDDPMWTASPNRIKLKCFSTKKERICRGKYTLSSGEHYSSEAEMTIARKL</sequence>
<feature type="chain" id="PRO_5046664907" evidence="1">
    <location>
        <begin position="21"/>
        <end position="135"/>
    </location>
</feature>
<feature type="signal peptide" evidence="1">
    <location>
        <begin position="1"/>
        <end position="20"/>
    </location>
</feature>
<evidence type="ECO:0000313" key="2">
    <source>
        <dbReference type="EMBL" id="MDE1465467.1"/>
    </source>
</evidence>